<keyword evidence="7 9" id="KW-0408">Iron</keyword>
<evidence type="ECO:0000256" key="7">
    <source>
        <dbReference type="ARBA" id="ARBA00023004"/>
    </source>
</evidence>
<dbReference type="Proteomes" id="UP000288587">
    <property type="component" value="Unassembled WGS sequence"/>
</dbReference>
<evidence type="ECO:0000256" key="3">
    <source>
        <dbReference type="ARBA" id="ARBA00022617"/>
    </source>
</evidence>
<keyword evidence="6" id="KW-0249">Electron transport</keyword>
<organism evidence="12 13">
    <name type="scientific">Inhella crocodyli</name>
    <dbReference type="NCBI Taxonomy" id="2499851"/>
    <lineage>
        <taxon>Bacteria</taxon>
        <taxon>Pseudomonadati</taxon>
        <taxon>Pseudomonadota</taxon>
        <taxon>Betaproteobacteria</taxon>
        <taxon>Burkholderiales</taxon>
        <taxon>Sphaerotilaceae</taxon>
        <taxon>Inhella</taxon>
    </lineage>
</organism>
<feature type="binding site" description="covalent" evidence="8">
    <location>
        <position position="37"/>
    </location>
    <ligand>
        <name>heme c</name>
        <dbReference type="ChEBI" id="CHEBI:61717"/>
        <label>1</label>
    </ligand>
</feature>
<accession>A0A437LCC3</accession>
<evidence type="ECO:0000313" key="13">
    <source>
        <dbReference type="Proteomes" id="UP000288587"/>
    </source>
</evidence>
<keyword evidence="10" id="KW-0732">Signal</keyword>
<dbReference type="PROSITE" id="PS51007">
    <property type="entry name" value="CYTC"/>
    <property type="match status" value="2"/>
</dbReference>
<feature type="domain" description="Cytochrome c" evidence="11">
    <location>
        <begin position="22"/>
        <end position="104"/>
    </location>
</feature>
<dbReference type="GO" id="GO:0020037">
    <property type="term" value="F:heme binding"/>
    <property type="evidence" value="ECO:0007669"/>
    <property type="project" value="InterPro"/>
</dbReference>
<comment type="PTM">
    <text evidence="8">Binds 2 heme c groups covalently per subunit.</text>
</comment>
<keyword evidence="5" id="KW-0574">Periplasm</keyword>
<feature type="binding site" description="axial binding residue" evidence="9">
    <location>
        <position position="81"/>
    </location>
    <ligand>
        <name>heme c</name>
        <dbReference type="ChEBI" id="CHEBI:61717"/>
        <label>1</label>
    </ligand>
    <ligandPart>
        <name>Fe</name>
        <dbReference type="ChEBI" id="CHEBI:18248"/>
    </ligandPart>
</feature>
<feature type="binding site" description="covalent" evidence="8">
    <location>
        <position position="130"/>
    </location>
    <ligand>
        <name>heme c</name>
        <dbReference type="ChEBI" id="CHEBI:61717"/>
        <label>2</label>
    </ligand>
</feature>
<evidence type="ECO:0000313" key="12">
    <source>
        <dbReference type="EMBL" id="RVT83066.1"/>
    </source>
</evidence>
<evidence type="ECO:0000256" key="5">
    <source>
        <dbReference type="ARBA" id="ARBA00022764"/>
    </source>
</evidence>
<proteinExistence type="predicted"/>
<evidence type="ECO:0000259" key="11">
    <source>
        <dbReference type="PROSITE" id="PS51007"/>
    </source>
</evidence>
<dbReference type="GO" id="GO:0005506">
    <property type="term" value="F:iron ion binding"/>
    <property type="evidence" value="ECO:0007669"/>
    <property type="project" value="InterPro"/>
</dbReference>
<comment type="caution">
    <text evidence="12">The sequence shown here is derived from an EMBL/GenBank/DDBJ whole genome shotgun (WGS) entry which is preliminary data.</text>
</comment>
<dbReference type="PANTHER" id="PTHR33751:SF9">
    <property type="entry name" value="CYTOCHROME C4"/>
    <property type="match status" value="1"/>
</dbReference>
<dbReference type="PIRSF" id="PIRSF000005">
    <property type="entry name" value="Cytochrome_c4"/>
    <property type="match status" value="1"/>
</dbReference>
<evidence type="ECO:0000256" key="4">
    <source>
        <dbReference type="ARBA" id="ARBA00022723"/>
    </source>
</evidence>
<keyword evidence="2" id="KW-0813">Transport</keyword>
<feature type="binding site" description="covalent" evidence="8">
    <location>
        <position position="34"/>
    </location>
    <ligand>
        <name>heme c</name>
        <dbReference type="ChEBI" id="CHEBI:61717"/>
        <label>1</label>
    </ligand>
</feature>
<reference evidence="12 13" key="1">
    <citation type="submission" date="2019-01" db="EMBL/GenBank/DDBJ databases">
        <authorList>
            <person name="Chen W.-M."/>
        </authorList>
    </citation>
    <scope>NUCLEOTIDE SEQUENCE [LARGE SCALE GENOMIC DNA]</scope>
    <source>
        <strain evidence="12 13">CCP-18</strain>
    </source>
</reference>
<gene>
    <name evidence="12" type="ORF">EOD73_16030</name>
</gene>
<dbReference type="OrthoDB" id="9796421at2"/>
<dbReference type="Pfam" id="PF00034">
    <property type="entry name" value="Cytochrom_C"/>
    <property type="match status" value="2"/>
</dbReference>
<dbReference type="InterPro" id="IPR024167">
    <property type="entry name" value="Cytochrome_c4-like"/>
</dbReference>
<feature type="domain" description="Cytochrome c" evidence="11">
    <location>
        <begin position="116"/>
        <end position="202"/>
    </location>
</feature>
<keyword evidence="4 9" id="KW-0479">Metal-binding</keyword>
<comment type="subcellular location">
    <subcellularLocation>
        <location evidence="1">Periplasm</location>
    </subcellularLocation>
</comment>
<name>A0A437LCC3_9BURK</name>
<feature type="signal peptide" evidence="10">
    <location>
        <begin position="1"/>
        <end position="21"/>
    </location>
</feature>
<evidence type="ECO:0000256" key="8">
    <source>
        <dbReference type="PIRSR" id="PIRSR000005-1"/>
    </source>
</evidence>
<evidence type="ECO:0000256" key="10">
    <source>
        <dbReference type="SAM" id="SignalP"/>
    </source>
</evidence>
<protein>
    <submittedName>
        <fullName evidence="12">Cytochrome c4</fullName>
    </submittedName>
</protein>
<evidence type="ECO:0000256" key="6">
    <source>
        <dbReference type="ARBA" id="ARBA00022982"/>
    </source>
</evidence>
<dbReference type="RefSeq" id="WP_127684046.1">
    <property type="nucleotide sequence ID" value="NZ_SACM01000005.1"/>
</dbReference>
<dbReference type="EMBL" id="SACM01000005">
    <property type="protein sequence ID" value="RVT83066.1"/>
    <property type="molecule type" value="Genomic_DNA"/>
</dbReference>
<dbReference type="PANTHER" id="PTHR33751">
    <property type="entry name" value="CBB3-TYPE CYTOCHROME C OXIDASE SUBUNIT FIXP"/>
    <property type="match status" value="1"/>
</dbReference>
<feature type="binding site" description="covalent" evidence="8">
    <location>
        <position position="133"/>
    </location>
    <ligand>
        <name>heme c</name>
        <dbReference type="ChEBI" id="CHEBI:61717"/>
        <label>2</label>
    </ligand>
</feature>
<keyword evidence="3 8" id="KW-0349">Heme</keyword>
<evidence type="ECO:0000256" key="9">
    <source>
        <dbReference type="PIRSR" id="PIRSR000005-2"/>
    </source>
</evidence>
<feature type="chain" id="PRO_5019309614" evidence="10">
    <location>
        <begin position="22"/>
        <end position="214"/>
    </location>
</feature>
<feature type="binding site" description="axial binding residue" evidence="9">
    <location>
        <position position="134"/>
    </location>
    <ligand>
        <name>heme c</name>
        <dbReference type="ChEBI" id="CHEBI:61717"/>
        <label>2</label>
    </ligand>
    <ligandPart>
        <name>Fe</name>
        <dbReference type="ChEBI" id="CHEBI:18248"/>
    </ligandPart>
</feature>
<dbReference type="InterPro" id="IPR036909">
    <property type="entry name" value="Cyt_c-like_dom_sf"/>
</dbReference>
<keyword evidence="13" id="KW-1185">Reference proteome</keyword>
<dbReference type="Gene3D" id="1.10.760.10">
    <property type="entry name" value="Cytochrome c-like domain"/>
    <property type="match status" value="2"/>
</dbReference>
<dbReference type="GO" id="GO:0042597">
    <property type="term" value="C:periplasmic space"/>
    <property type="evidence" value="ECO:0007669"/>
    <property type="project" value="UniProtKB-SubCell"/>
</dbReference>
<dbReference type="InterPro" id="IPR009056">
    <property type="entry name" value="Cyt_c-like_dom"/>
</dbReference>
<feature type="binding site" description="axial binding residue" evidence="9">
    <location>
        <position position="179"/>
    </location>
    <ligand>
        <name>heme c</name>
        <dbReference type="ChEBI" id="CHEBI:61717"/>
        <label>2</label>
    </ligand>
    <ligandPart>
        <name>Fe</name>
        <dbReference type="ChEBI" id="CHEBI:18248"/>
    </ligandPart>
</feature>
<dbReference type="AlphaFoldDB" id="A0A437LCC3"/>
<dbReference type="InterPro" id="IPR050597">
    <property type="entry name" value="Cytochrome_c_Oxidase_Subunit"/>
</dbReference>
<evidence type="ECO:0000256" key="1">
    <source>
        <dbReference type="ARBA" id="ARBA00004418"/>
    </source>
</evidence>
<dbReference type="GO" id="GO:0009055">
    <property type="term" value="F:electron transfer activity"/>
    <property type="evidence" value="ECO:0007669"/>
    <property type="project" value="InterPro"/>
</dbReference>
<sequence>MLLSRLLIAVAAAVLLQPAWAQDAKRGETQAAMCIGCHGIPGYRASFPEVYSVPKISGQNAGYIVAALTAYSKGERKHPSMRGIAGSLTEQDMKDLAAFYSQHGGAPTPAPDTVPAPSAEVAKLLEKGACISCHGANFSKAISDAYPKLAGQPADYLLVALRSYQQAKHSTWGRDNAIMANQVKEFKTSELKAIAKYLASLPGELKTVPQPKLR</sequence>
<feature type="binding site" description="axial binding residue" evidence="9">
    <location>
        <position position="38"/>
    </location>
    <ligand>
        <name>heme c</name>
        <dbReference type="ChEBI" id="CHEBI:61717"/>
        <label>1</label>
    </ligand>
    <ligandPart>
        <name>Fe</name>
        <dbReference type="ChEBI" id="CHEBI:18248"/>
    </ligandPart>
</feature>
<evidence type="ECO:0000256" key="2">
    <source>
        <dbReference type="ARBA" id="ARBA00022448"/>
    </source>
</evidence>
<dbReference type="SUPFAM" id="SSF46626">
    <property type="entry name" value="Cytochrome c"/>
    <property type="match status" value="2"/>
</dbReference>